<dbReference type="PANTHER" id="PTHR10073:SF12">
    <property type="entry name" value="DNA MISMATCH REPAIR PROTEIN MLH1"/>
    <property type="match status" value="1"/>
</dbReference>
<dbReference type="Pfam" id="PF01119">
    <property type="entry name" value="DNA_mis_repair"/>
    <property type="match status" value="1"/>
</dbReference>
<keyword evidence="2" id="KW-1133">Transmembrane helix</keyword>
<name>A0AA35ZIY8_LACSI</name>
<feature type="region of interest" description="Disordered" evidence="1">
    <location>
        <begin position="165"/>
        <end position="190"/>
    </location>
</feature>
<feature type="transmembrane region" description="Helical" evidence="2">
    <location>
        <begin position="231"/>
        <end position="249"/>
    </location>
</feature>
<accession>A0AA35ZIY8</accession>
<evidence type="ECO:0000259" key="3">
    <source>
        <dbReference type="SMART" id="SM01340"/>
    </source>
</evidence>
<dbReference type="InterPro" id="IPR020568">
    <property type="entry name" value="Ribosomal_Su5_D2-typ_SF"/>
</dbReference>
<dbReference type="GO" id="GO:0032389">
    <property type="term" value="C:MutLalpha complex"/>
    <property type="evidence" value="ECO:0007669"/>
    <property type="project" value="TreeGrafter"/>
</dbReference>
<reference evidence="4" key="1">
    <citation type="submission" date="2023-04" db="EMBL/GenBank/DDBJ databases">
        <authorList>
            <person name="Vijverberg K."/>
            <person name="Xiong W."/>
            <person name="Schranz E."/>
        </authorList>
    </citation>
    <scope>NUCLEOTIDE SEQUENCE</scope>
</reference>
<evidence type="ECO:0000256" key="1">
    <source>
        <dbReference type="SAM" id="MobiDB-lite"/>
    </source>
</evidence>
<organism evidence="4 5">
    <name type="scientific">Lactuca saligna</name>
    <name type="common">Willowleaf lettuce</name>
    <dbReference type="NCBI Taxonomy" id="75948"/>
    <lineage>
        <taxon>Eukaryota</taxon>
        <taxon>Viridiplantae</taxon>
        <taxon>Streptophyta</taxon>
        <taxon>Embryophyta</taxon>
        <taxon>Tracheophyta</taxon>
        <taxon>Spermatophyta</taxon>
        <taxon>Magnoliopsida</taxon>
        <taxon>eudicotyledons</taxon>
        <taxon>Gunneridae</taxon>
        <taxon>Pentapetalae</taxon>
        <taxon>asterids</taxon>
        <taxon>campanulids</taxon>
        <taxon>Asterales</taxon>
        <taxon>Asteraceae</taxon>
        <taxon>Cichorioideae</taxon>
        <taxon>Cichorieae</taxon>
        <taxon>Lactucinae</taxon>
        <taxon>Lactuca</taxon>
    </lineage>
</organism>
<dbReference type="GO" id="GO:0005524">
    <property type="term" value="F:ATP binding"/>
    <property type="evidence" value="ECO:0007669"/>
    <property type="project" value="InterPro"/>
</dbReference>
<dbReference type="InterPro" id="IPR038973">
    <property type="entry name" value="MutL/Mlh/Pms-like"/>
</dbReference>
<protein>
    <recommendedName>
        <fullName evidence="3">DNA mismatch repair protein S5 domain-containing protein</fullName>
    </recommendedName>
</protein>
<dbReference type="Gene3D" id="3.30.230.10">
    <property type="match status" value="1"/>
</dbReference>
<dbReference type="InterPro" id="IPR013507">
    <property type="entry name" value="DNA_mismatch_S5_2-like"/>
</dbReference>
<dbReference type="GO" id="GO:0016887">
    <property type="term" value="F:ATP hydrolysis activity"/>
    <property type="evidence" value="ECO:0007669"/>
    <property type="project" value="InterPro"/>
</dbReference>
<evidence type="ECO:0000313" key="5">
    <source>
        <dbReference type="Proteomes" id="UP001177003"/>
    </source>
</evidence>
<dbReference type="SUPFAM" id="SSF54211">
    <property type="entry name" value="Ribosomal protein S5 domain 2-like"/>
    <property type="match status" value="1"/>
</dbReference>
<feature type="transmembrane region" description="Helical" evidence="2">
    <location>
        <begin position="314"/>
        <end position="330"/>
    </location>
</feature>
<dbReference type="GO" id="GO:0030983">
    <property type="term" value="F:mismatched DNA binding"/>
    <property type="evidence" value="ECO:0007669"/>
    <property type="project" value="InterPro"/>
</dbReference>
<proteinExistence type="predicted"/>
<dbReference type="PANTHER" id="PTHR10073">
    <property type="entry name" value="DNA MISMATCH REPAIR PROTEIN MLH, PMS, MUTL"/>
    <property type="match status" value="1"/>
</dbReference>
<feature type="domain" description="DNA mismatch repair protein S5" evidence="3">
    <location>
        <begin position="78"/>
        <end position="180"/>
    </location>
</feature>
<keyword evidence="2" id="KW-0472">Membrane</keyword>
<dbReference type="Proteomes" id="UP001177003">
    <property type="component" value="Chromosome 7"/>
</dbReference>
<keyword evidence="2" id="KW-0812">Transmembrane</keyword>
<dbReference type="InterPro" id="IPR057743">
    <property type="entry name" value="Zfn_VAL1-3_N"/>
</dbReference>
<evidence type="ECO:0000313" key="4">
    <source>
        <dbReference type="EMBL" id="CAI9293481.1"/>
    </source>
</evidence>
<feature type="transmembrane region" description="Helical" evidence="2">
    <location>
        <begin position="269"/>
        <end position="294"/>
    </location>
</feature>
<dbReference type="AlphaFoldDB" id="A0AA35ZIY8"/>
<evidence type="ECO:0000256" key="2">
    <source>
        <dbReference type="SAM" id="Phobius"/>
    </source>
</evidence>
<keyword evidence="5" id="KW-1185">Reference proteome</keyword>
<dbReference type="GO" id="GO:0140664">
    <property type="term" value="F:ATP-dependent DNA damage sensor activity"/>
    <property type="evidence" value="ECO:0007669"/>
    <property type="project" value="InterPro"/>
</dbReference>
<dbReference type="EMBL" id="OX465083">
    <property type="protein sequence ID" value="CAI9293481.1"/>
    <property type="molecule type" value="Genomic_DNA"/>
</dbReference>
<dbReference type="GO" id="GO:0006298">
    <property type="term" value="P:mismatch repair"/>
    <property type="evidence" value="ECO:0007669"/>
    <property type="project" value="InterPro"/>
</dbReference>
<dbReference type="InterPro" id="IPR014721">
    <property type="entry name" value="Ribsml_uS5_D2-typ_fold_subgr"/>
</dbReference>
<dbReference type="SMART" id="SM01340">
    <property type="entry name" value="DNA_mis_repair"/>
    <property type="match status" value="1"/>
</dbReference>
<dbReference type="Pfam" id="PF25813">
    <property type="entry name" value="zf_VAL1_N"/>
    <property type="match status" value="1"/>
</dbReference>
<gene>
    <name evidence="4" type="ORF">LSALG_LOCUS32504</name>
</gene>
<sequence>MKTTVLPSDAALINIQNPSFMNLLLCAADVMEIETPRRFRPVHCGYVASKYLHECIDLGGISSIKCIRARGTQALTPMQSNPTDIPNGFIPFSATWHSYVISNRKNENSMVMSFIDRLVECTALKREIEIIYAATLPKASKPFIYMSLILPPEHVDVNVHPTKREVPATSSKGAGPSMLEGQSGYGSTMQDSPKFTSGDYPAATPKYGQKGENFVPTVSNNPPFNNKKSNIGLIVWILVSVVVVLRRYIKIYTELRSPVEKDEIIFEDLDTFTTTIVVSIAFSFIPALLVVAIIKTRLRAMVARDEFRRRRNKAATIVQLAIGVMLPAISPPGMVSTAGNNVHLDLPPGKSPLHRQVYP</sequence>